<evidence type="ECO:0000256" key="16">
    <source>
        <dbReference type="ARBA" id="ARBA00022989"/>
    </source>
</evidence>
<feature type="transmembrane region" description="Helical" evidence="20">
    <location>
        <begin position="392"/>
        <end position="420"/>
    </location>
</feature>
<keyword evidence="15" id="KW-1278">Translocase</keyword>
<dbReference type="GO" id="GO:0016887">
    <property type="term" value="F:ATP hydrolysis activity"/>
    <property type="evidence" value="ECO:0007669"/>
    <property type="project" value="InterPro"/>
</dbReference>
<evidence type="ECO:0000256" key="21">
    <source>
        <dbReference type="SAM" id="MobiDB-lite"/>
    </source>
</evidence>
<feature type="region of interest" description="Disordered" evidence="21">
    <location>
        <begin position="1114"/>
        <end position="1142"/>
    </location>
</feature>
<feature type="compositionally biased region" description="Basic residues" evidence="21">
    <location>
        <begin position="326"/>
        <end position="335"/>
    </location>
</feature>
<name>A0A158QED6_HYMDI</name>
<evidence type="ECO:0000256" key="19">
    <source>
        <dbReference type="ARBA" id="ARBA00023136"/>
    </source>
</evidence>
<dbReference type="InterPro" id="IPR008250">
    <property type="entry name" value="ATPase_P-typ_transduc_dom_A_sf"/>
</dbReference>
<evidence type="ECO:0000256" key="7">
    <source>
        <dbReference type="ARBA" id="ARBA00022692"/>
    </source>
</evidence>
<evidence type="ECO:0000256" key="12">
    <source>
        <dbReference type="ARBA" id="ARBA00022840"/>
    </source>
</evidence>
<dbReference type="InterPro" id="IPR006408">
    <property type="entry name" value="P-type_ATPase_IIB"/>
</dbReference>
<feature type="region of interest" description="Disordered" evidence="21">
    <location>
        <begin position="996"/>
        <end position="1025"/>
    </location>
</feature>
<dbReference type="Pfam" id="PF12424">
    <property type="entry name" value="ATP_Ca_trans_C"/>
    <property type="match status" value="1"/>
</dbReference>
<dbReference type="GO" id="GO:0005388">
    <property type="term" value="F:P-type calcium transporter activity"/>
    <property type="evidence" value="ECO:0007669"/>
    <property type="project" value="UniProtKB-EC"/>
</dbReference>
<dbReference type="WBParaSite" id="HDID_0000721101-mRNA-1">
    <property type="protein sequence ID" value="HDID_0000721101-mRNA-1"/>
    <property type="gene ID" value="HDID_0000721101"/>
</dbReference>
<protein>
    <recommendedName>
        <fullName evidence="20">Calcium-transporting ATPase</fullName>
        <ecNumber evidence="20">7.2.2.10</ecNumber>
    </recommendedName>
</protein>
<feature type="region of interest" description="Disordered" evidence="21">
    <location>
        <begin position="310"/>
        <end position="335"/>
    </location>
</feature>
<feature type="transmembrane region" description="Helical" evidence="20">
    <location>
        <begin position="964"/>
        <end position="985"/>
    </location>
</feature>
<feature type="transmembrane region" description="Helical" evidence="20">
    <location>
        <begin position="139"/>
        <end position="160"/>
    </location>
</feature>
<dbReference type="STRING" id="6216.A0A158QED6"/>
<feature type="domain" description="Cation-transporting P-type ATPase N-terminal" evidence="22">
    <location>
        <begin position="44"/>
        <end position="122"/>
    </location>
</feature>
<evidence type="ECO:0000256" key="6">
    <source>
        <dbReference type="ARBA" id="ARBA00022568"/>
    </source>
</evidence>
<dbReference type="SUPFAM" id="SSF81660">
    <property type="entry name" value="Metal cation-transporting ATPase, ATP-binding domain N"/>
    <property type="match status" value="1"/>
</dbReference>
<comment type="similarity">
    <text evidence="2">Belongs to the cation transport ATPase (P-type) (TC 3.A.3) family. Type IIB subfamily.</text>
</comment>
<keyword evidence="6 20" id="KW-0109">Calcium transport</keyword>
<dbReference type="InterPro" id="IPR001757">
    <property type="entry name" value="P_typ_ATPase"/>
</dbReference>
<evidence type="ECO:0000256" key="8">
    <source>
        <dbReference type="ARBA" id="ARBA00022723"/>
    </source>
</evidence>
<accession>A0A158QED6</accession>
<evidence type="ECO:0000313" key="23">
    <source>
        <dbReference type="EMBL" id="VDL59527.1"/>
    </source>
</evidence>
<feature type="transmembrane region" description="Helical" evidence="20">
    <location>
        <begin position="347"/>
        <end position="372"/>
    </location>
</feature>
<keyword evidence="16 20" id="KW-1133">Transmembrane helix</keyword>
<dbReference type="CDD" id="cd02081">
    <property type="entry name" value="P-type_ATPase_Ca_PMCA-like"/>
    <property type="match status" value="1"/>
</dbReference>
<evidence type="ECO:0000256" key="3">
    <source>
        <dbReference type="ARBA" id="ARBA00022448"/>
    </source>
</evidence>
<comment type="subcellular location">
    <subcellularLocation>
        <location evidence="1">Cell membrane</location>
        <topology evidence="1">Multi-pass membrane protein</topology>
    </subcellularLocation>
    <subcellularLocation>
        <location evidence="20">Membrane</location>
        <topology evidence="20">Multi-pass membrane protein</topology>
    </subcellularLocation>
</comment>
<evidence type="ECO:0000256" key="20">
    <source>
        <dbReference type="RuleBase" id="RU361146"/>
    </source>
</evidence>
<evidence type="ECO:0000256" key="15">
    <source>
        <dbReference type="ARBA" id="ARBA00022967"/>
    </source>
</evidence>
<dbReference type="SUPFAM" id="SSF81653">
    <property type="entry name" value="Calcium ATPase, transduction domain A"/>
    <property type="match status" value="1"/>
</dbReference>
<evidence type="ECO:0000256" key="10">
    <source>
        <dbReference type="ARBA" id="ARBA00022796"/>
    </source>
</evidence>
<dbReference type="InterPro" id="IPR023299">
    <property type="entry name" value="ATPase_P-typ_cyto_dom_N"/>
</dbReference>
<dbReference type="GO" id="GO:0005524">
    <property type="term" value="F:ATP binding"/>
    <property type="evidence" value="ECO:0007669"/>
    <property type="project" value="UniProtKB-KW"/>
</dbReference>
<dbReference type="FunFam" id="1.20.1110.10:FF:000002">
    <property type="entry name" value="Calcium-transporting ATPase"/>
    <property type="match status" value="1"/>
</dbReference>
<dbReference type="GO" id="GO:0005886">
    <property type="term" value="C:plasma membrane"/>
    <property type="evidence" value="ECO:0007669"/>
    <property type="project" value="UniProtKB-SubCell"/>
</dbReference>
<dbReference type="InterPro" id="IPR059000">
    <property type="entry name" value="ATPase_P-type_domA"/>
</dbReference>
<dbReference type="PANTHER" id="PTHR24093:SF369">
    <property type="entry name" value="CALCIUM-TRANSPORTING ATPASE"/>
    <property type="match status" value="1"/>
</dbReference>
<comment type="function">
    <text evidence="20">Catalyzes the hydrolysis of ATP coupled with the transport of calcium.</text>
</comment>
<evidence type="ECO:0000313" key="24">
    <source>
        <dbReference type="Proteomes" id="UP000274504"/>
    </source>
</evidence>
<dbReference type="InterPro" id="IPR018303">
    <property type="entry name" value="ATPase_P-typ_P_site"/>
</dbReference>
<keyword evidence="5" id="KW-0597">Phosphoprotein</keyword>
<dbReference type="Pfam" id="PF00690">
    <property type="entry name" value="Cation_ATPase_N"/>
    <property type="match status" value="1"/>
</dbReference>
<dbReference type="SMART" id="SM00831">
    <property type="entry name" value="Cation_ATPase_N"/>
    <property type="match status" value="1"/>
</dbReference>
<evidence type="ECO:0000256" key="14">
    <source>
        <dbReference type="ARBA" id="ARBA00022860"/>
    </source>
</evidence>
<dbReference type="PRINTS" id="PR00119">
    <property type="entry name" value="CATATPASE"/>
</dbReference>
<keyword evidence="7 20" id="KW-0812">Transmembrane</keyword>
<evidence type="ECO:0000256" key="2">
    <source>
        <dbReference type="ARBA" id="ARBA00006124"/>
    </source>
</evidence>
<dbReference type="InterPro" id="IPR006068">
    <property type="entry name" value="ATPase_P-typ_cation-transptr_C"/>
</dbReference>
<feature type="transmembrane region" description="Helical" evidence="20">
    <location>
        <begin position="107"/>
        <end position="127"/>
    </location>
</feature>
<keyword evidence="10" id="KW-0187">Copper transport</keyword>
<dbReference type="InterPro" id="IPR004014">
    <property type="entry name" value="ATPase_P-typ_cation-transptr_N"/>
</dbReference>
<dbReference type="PANTHER" id="PTHR24093">
    <property type="entry name" value="CATION TRANSPORTING ATPASE"/>
    <property type="match status" value="1"/>
</dbReference>
<dbReference type="Proteomes" id="UP000274504">
    <property type="component" value="Unassembled WGS sequence"/>
</dbReference>
<dbReference type="Gene3D" id="3.40.1110.10">
    <property type="entry name" value="Calcium-transporting ATPase, cytoplasmic domain N"/>
    <property type="match status" value="1"/>
</dbReference>
<dbReference type="NCBIfam" id="TIGR01494">
    <property type="entry name" value="ATPase_P-type"/>
    <property type="match status" value="3"/>
</dbReference>
<keyword evidence="17" id="KW-0186">Copper</keyword>
<dbReference type="SUPFAM" id="SSF81665">
    <property type="entry name" value="Calcium ATPase, transmembrane domain M"/>
    <property type="match status" value="1"/>
</dbReference>
<dbReference type="InterPro" id="IPR023298">
    <property type="entry name" value="ATPase_P-typ_TM_dom_sf"/>
</dbReference>
<dbReference type="SFLD" id="SFLDS00003">
    <property type="entry name" value="Haloacid_Dehalogenase"/>
    <property type="match status" value="1"/>
</dbReference>
<keyword evidence="8" id="KW-0479">Metal-binding</keyword>
<keyword evidence="18 20" id="KW-0406">Ion transport</keyword>
<dbReference type="NCBIfam" id="TIGR01517">
    <property type="entry name" value="ATPase-IIB_Ca"/>
    <property type="match status" value="1"/>
</dbReference>
<gene>
    <name evidence="23" type="ORF">HDID_LOCUS7209</name>
</gene>
<dbReference type="SUPFAM" id="SSF56784">
    <property type="entry name" value="HAD-like"/>
    <property type="match status" value="1"/>
</dbReference>
<dbReference type="FunFam" id="1.20.1110.10:FF:000013">
    <property type="entry name" value="Calcium-transporting ATPase"/>
    <property type="match status" value="1"/>
</dbReference>
<evidence type="ECO:0000256" key="5">
    <source>
        <dbReference type="ARBA" id="ARBA00022553"/>
    </source>
</evidence>
<dbReference type="FunFam" id="3.40.50.1000:FF:000144">
    <property type="entry name" value="copper-transporting ATPase 1 isoform X2"/>
    <property type="match status" value="1"/>
</dbReference>
<dbReference type="AlphaFoldDB" id="A0A158QED6"/>
<reference evidence="23 24" key="2">
    <citation type="submission" date="2018-11" db="EMBL/GenBank/DDBJ databases">
        <authorList>
            <consortium name="Pathogen Informatics"/>
        </authorList>
    </citation>
    <scope>NUCLEOTIDE SEQUENCE [LARGE SCALE GENOMIC DNA]</scope>
</reference>
<evidence type="ECO:0000256" key="1">
    <source>
        <dbReference type="ARBA" id="ARBA00004651"/>
    </source>
</evidence>
<dbReference type="InterPro" id="IPR023214">
    <property type="entry name" value="HAD_sf"/>
</dbReference>
<keyword evidence="11 20" id="KW-0106">Calcium</keyword>
<keyword evidence="19 20" id="KW-0472">Membrane</keyword>
<keyword evidence="12 20" id="KW-0067">ATP-binding</keyword>
<dbReference type="InterPro" id="IPR044492">
    <property type="entry name" value="P_typ_ATPase_HD_dom"/>
</dbReference>
<sequence>MTKKKNIENTTVVAKPSSFEVTIADLQKLMENRGAASVKFLNERFGGIQGLCSKLKTSTHDGKSPLLSLAGSDFQERKEVFGTNVIPPKPPKRFCVLVWEAMQDVTLIILIVAAFVSLGLSLYTKYVDATSNDETEGEAGWIEGVAILVAVVVVVLVIAFNDWSKERQFRGLQNKIESDHKFAVIRQGQLVQLPISDILVGDVCQIKYGDLLPADGILIQCNDLKIDESALTGESDQVRKSETKDVCLFSGTNIVEGSGRIVITAVGVNSQAGIIFALLGATDDDAEKKKKDKKADSKKFSKDKKDVEKSPETVGLKEGENEVTEKKKKKSKQRKEKSVLQTKLTKLAIQIGYVGTAIAILTVIILMLKFTITTFVIDKEPWHTGKHLKRLVGFIITGVTVLVVAVPEGLPLAVTLSLAYSVRKMMDDNNLVRHLDACETMGNATAICSDKTGTLTTNRMTAVQCYIGQKHYKNIPNGSEFPAKAFELLKQGIPINSGYTSKVLPSASAGGLPQQVGNKTDCALLGFVNATGGNYEATRSEWPEERLYKVYTFNSVRKSMSTVIKESNGDFLMFTKGASEIVVRKCKWMLNGSGEAVPFPPEDQEHLTRKVIEAMAGDGLRTIGVAFKRFPATEKEPNWDDEDSILNDLTCIGIVGIEDPVRPEVPPAIRQCQNAGITVRMVTGDNVNTARSIAIKCGILRPDSHFLVLEGAEFNRRIRDKTTGQVKQELFDKVWPHLAVLARSSPQDKYVLVSGIIKSRKTAQRQVVAVTGDGTNDAPALKRADVGFAMGIAGTDVAKEASDIILTDDNFSSIVKAVMWGRNVYDSIAKFLQFQLTVNCVAITVAFIGAAFVSVSLSLSFYSFTLFPSLRSEYVLECDSARELVSHGVSKPTQHFTAIFNTFVLMTLFNELNARKIHGQRNVFAGVFRNWIFIVIWISTMVLQIIIVEFGGYAFSTQGLDLNQWMWCLFFGIGELVWGQLVISIPDSVIPVCKRKKHVEPEPEEPEEEEDIEEEPSGTPSEEDETAVKGQILWLRGLNRLQTQVSSFSYPSYIALLLSLIYESRVGIHEYNREACIEPDWEHLKVVNAFRMGLDSRIDCEQRKSLSAIAFRQRQSAEVNENTDENENDGSSGTRTEQAVMH</sequence>
<evidence type="ECO:0000256" key="11">
    <source>
        <dbReference type="ARBA" id="ARBA00022837"/>
    </source>
</evidence>
<dbReference type="Pfam" id="PF00689">
    <property type="entry name" value="Cation_ATPase_C"/>
    <property type="match status" value="1"/>
</dbReference>
<feature type="compositionally biased region" description="Acidic residues" evidence="21">
    <location>
        <begin position="1002"/>
        <end position="1025"/>
    </location>
</feature>
<dbReference type="InterPro" id="IPR022141">
    <property type="entry name" value="ATP_Ca_trans_C"/>
</dbReference>
<dbReference type="EC" id="7.2.2.10" evidence="20"/>
<feature type="transmembrane region" description="Helical" evidence="20">
    <location>
        <begin position="931"/>
        <end position="952"/>
    </location>
</feature>
<dbReference type="OrthoDB" id="116380at2759"/>
<evidence type="ECO:0000256" key="4">
    <source>
        <dbReference type="ARBA" id="ARBA00022475"/>
    </source>
</evidence>
<dbReference type="GO" id="GO:0051480">
    <property type="term" value="P:regulation of cytosolic calcium ion concentration"/>
    <property type="evidence" value="ECO:0007669"/>
    <property type="project" value="TreeGrafter"/>
</dbReference>
<dbReference type="SFLD" id="SFLDG00002">
    <property type="entry name" value="C1.7:_P-type_atpase_like"/>
    <property type="match status" value="1"/>
</dbReference>
<dbReference type="GO" id="GO:0046872">
    <property type="term" value="F:metal ion binding"/>
    <property type="evidence" value="ECO:0007669"/>
    <property type="project" value="UniProtKB-KW"/>
</dbReference>
<dbReference type="GO" id="GO:0005516">
    <property type="term" value="F:calmodulin binding"/>
    <property type="evidence" value="ECO:0007669"/>
    <property type="project" value="UniProtKB-KW"/>
</dbReference>
<evidence type="ECO:0000256" key="17">
    <source>
        <dbReference type="ARBA" id="ARBA00023008"/>
    </source>
</evidence>
<dbReference type="Gene3D" id="3.40.50.1000">
    <property type="entry name" value="HAD superfamily/HAD-like"/>
    <property type="match status" value="1"/>
</dbReference>
<feature type="compositionally biased region" description="Polar residues" evidence="21">
    <location>
        <begin position="1130"/>
        <end position="1142"/>
    </location>
</feature>
<reference evidence="25" key="1">
    <citation type="submission" date="2016-04" db="UniProtKB">
        <authorList>
            <consortium name="WormBaseParasite"/>
        </authorList>
    </citation>
    <scope>IDENTIFICATION</scope>
</reference>
<dbReference type="Pfam" id="PF00122">
    <property type="entry name" value="E1-E2_ATPase"/>
    <property type="match status" value="1"/>
</dbReference>
<keyword evidence="14" id="KW-0112">Calmodulin-binding</keyword>
<comment type="caution">
    <text evidence="20">Lacks conserved residue(s) required for the propagation of feature annotation.</text>
</comment>
<keyword evidence="3 20" id="KW-0813">Transport</keyword>
<dbReference type="EMBL" id="UYSG01010915">
    <property type="protein sequence ID" value="VDL59527.1"/>
    <property type="molecule type" value="Genomic_DNA"/>
</dbReference>
<keyword evidence="9 20" id="KW-0547">Nucleotide-binding</keyword>
<feature type="transmembrane region" description="Helical" evidence="20">
    <location>
        <begin position="893"/>
        <end position="910"/>
    </location>
</feature>
<feature type="compositionally biased region" description="Basic and acidic residues" evidence="21">
    <location>
        <begin position="310"/>
        <end position="325"/>
    </location>
</feature>
<evidence type="ECO:0000256" key="9">
    <source>
        <dbReference type="ARBA" id="ARBA00022741"/>
    </source>
</evidence>
<organism evidence="25">
    <name type="scientific">Hymenolepis diminuta</name>
    <name type="common">Rat tapeworm</name>
    <dbReference type="NCBI Taxonomy" id="6216"/>
    <lineage>
        <taxon>Eukaryota</taxon>
        <taxon>Metazoa</taxon>
        <taxon>Spiralia</taxon>
        <taxon>Lophotrochozoa</taxon>
        <taxon>Platyhelminthes</taxon>
        <taxon>Cestoda</taxon>
        <taxon>Eucestoda</taxon>
        <taxon>Cyclophyllidea</taxon>
        <taxon>Hymenolepididae</taxon>
        <taxon>Hymenolepis</taxon>
    </lineage>
</organism>
<keyword evidence="4" id="KW-1003">Cell membrane</keyword>
<dbReference type="FunFam" id="2.70.150.10:FF:000001">
    <property type="entry name" value="Calcium-transporting ATPase"/>
    <property type="match status" value="1"/>
</dbReference>
<dbReference type="Pfam" id="PF13246">
    <property type="entry name" value="Cation_ATPase"/>
    <property type="match status" value="1"/>
</dbReference>
<dbReference type="Gene3D" id="2.70.150.10">
    <property type="entry name" value="Calcium-transporting ATPase, cytoplasmic transduction domain A"/>
    <property type="match status" value="1"/>
</dbReference>
<keyword evidence="13" id="KW-0460">Magnesium</keyword>
<evidence type="ECO:0000313" key="25">
    <source>
        <dbReference type="WBParaSite" id="HDID_0000721101-mRNA-1"/>
    </source>
</evidence>
<dbReference type="Gene3D" id="1.20.1110.10">
    <property type="entry name" value="Calcium-transporting ATPase, transmembrane domain"/>
    <property type="match status" value="3"/>
</dbReference>
<dbReference type="PROSITE" id="PS00154">
    <property type="entry name" value="ATPASE_E1_E2"/>
    <property type="match status" value="1"/>
</dbReference>
<comment type="catalytic activity">
    <reaction evidence="20">
        <text>Ca(2+)(in) + ATP + H2O = Ca(2+)(out) + ADP + phosphate + H(+)</text>
        <dbReference type="Rhea" id="RHEA:18105"/>
        <dbReference type="ChEBI" id="CHEBI:15377"/>
        <dbReference type="ChEBI" id="CHEBI:15378"/>
        <dbReference type="ChEBI" id="CHEBI:29108"/>
        <dbReference type="ChEBI" id="CHEBI:30616"/>
        <dbReference type="ChEBI" id="CHEBI:43474"/>
        <dbReference type="ChEBI" id="CHEBI:456216"/>
        <dbReference type="EC" id="7.2.2.10"/>
    </reaction>
</comment>
<dbReference type="Pfam" id="PF08282">
    <property type="entry name" value="Hydrolase_3"/>
    <property type="match status" value="1"/>
</dbReference>
<dbReference type="SFLD" id="SFLDF00027">
    <property type="entry name" value="p-type_atpase"/>
    <property type="match status" value="1"/>
</dbReference>
<feature type="transmembrane region" description="Helical" evidence="20">
    <location>
        <begin position="836"/>
        <end position="862"/>
    </location>
</feature>
<dbReference type="InterPro" id="IPR036412">
    <property type="entry name" value="HAD-like_sf"/>
</dbReference>
<dbReference type="GO" id="GO:0006825">
    <property type="term" value="P:copper ion transport"/>
    <property type="evidence" value="ECO:0007669"/>
    <property type="project" value="UniProtKB-KW"/>
</dbReference>
<evidence type="ECO:0000256" key="13">
    <source>
        <dbReference type="ARBA" id="ARBA00022842"/>
    </source>
</evidence>
<evidence type="ECO:0000256" key="18">
    <source>
        <dbReference type="ARBA" id="ARBA00023065"/>
    </source>
</evidence>
<proteinExistence type="inferred from homology"/>
<evidence type="ECO:0000259" key="22">
    <source>
        <dbReference type="SMART" id="SM00831"/>
    </source>
</evidence>